<evidence type="ECO:0000313" key="2">
    <source>
        <dbReference type="EMBL" id="BFP47098.1"/>
    </source>
</evidence>
<sequence length="71" mass="8516">MRPVREPMALRRDQEHPLRERRVSSAEIHTQAGDRTVIFVPNRERARRRALVLRQLAAGRRRRRRHRESAA</sequence>
<gene>
    <name evidence="2" type="ORF">KCMC57_34660</name>
</gene>
<organism evidence="2">
    <name type="scientific">Kitasatospora sp. CMC57</name>
    <dbReference type="NCBI Taxonomy" id="3231513"/>
    <lineage>
        <taxon>Bacteria</taxon>
        <taxon>Bacillati</taxon>
        <taxon>Actinomycetota</taxon>
        <taxon>Actinomycetes</taxon>
        <taxon>Kitasatosporales</taxon>
        <taxon>Streptomycetaceae</taxon>
        <taxon>Kitasatospora</taxon>
    </lineage>
</organism>
<protein>
    <submittedName>
        <fullName evidence="2">Uncharacterized protein</fullName>
    </submittedName>
</protein>
<feature type="compositionally biased region" description="Basic and acidic residues" evidence="1">
    <location>
        <begin position="1"/>
        <end position="24"/>
    </location>
</feature>
<proteinExistence type="predicted"/>
<dbReference type="AlphaFoldDB" id="A0AB33JW54"/>
<evidence type="ECO:0000256" key="1">
    <source>
        <dbReference type="SAM" id="MobiDB-lite"/>
    </source>
</evidence>
<feature type="region of interest" description="Disordered" evidence="1">
    <location>
        <begin position="1"/>
        <end position="26"/>
    </location>
</feature>
<name>A0AB33JW54_9ACTN</name>
<reference evidence="2" key="1">
    <citation type="submission" date="2024-07" db="EMBL/GenBank/DDBJ databases">
        <title>Complete genome sequences of cellulolytic bacteria, Kitasatospora sp. CMC57 and Streptomyces sp. CMC78, isolated from Japanese agricultural soil.</title>
        <authorList>
            <person name="Hashimoto T."/>
            <person name="Ito M."/>
            <person name="Iwamoto M."/>
            <person name="Fukahori D."/>
            <person name="Shoda T."/>
            <person name="Sakoda M."/>
            <person name="Morohoshi T."/>
            <person name="Mitsuboshi M."/>
            <person name="Nishizawa T."/>
        </authorList>
    </citation>
    <scope>NUCLEOTIDE SEQUENCE</scope>
    <source>
        <strain evidence="2">CMC57</strain>
    </source>
</reference>
<accession>A0AB33JW54</accession>
<dbReference type="EMBL" id="AP035881">
    <property type="protein sequence ID" value="BFP47098.1"/>
    <property type="molecule type" value="Genomic_DNA"/>
</dbReference>